<evidence type="ECO:0000259" key="4">
    <source>
        <dbReference type="Pfam" id="PF03721"/>
    </source>
</evidence>
<evidence type="ECO:0000313" key="8">
    <source>
        <dbReference type="Proteomes" id="UP001596403"/>
    </source>
</evidence>
<dbReference type="Proteomes" id="UP001596403">
    <property type="component" value="Unassembled WGS sequence"/>
</dbReference>
<dbReference type="Gene3D" id="3.40.50.720">
    <property type="entry name" value="NAD(P)-binding Rossmann-like Domain"/>
    <property type="match status" value="2"/>
</dbReference>
<dbReference type="RefSeq" id="WP_386284140.1">
    <property type="nucleotide sequence ID" value="NZ_JBHSWA010000002.1"/>
</dbReference>
<feature type="domain" description="UDP-glucose/GDP-mannose dehydrogenase N-terminal" evidence="4">
    <location>
        <begin position="18"/>
        <end position="191"/>
    </location>
</feature>
<evidence type="ECO:0000259" key="3">
    <source>
        <dbReference type="Pfam" id="PF00984"/>
    </source>
</evidence>
<dbReference type="PIRSF" id="PIRSF500136">
    <property type="entry name" value="UDP_ManNAc_DH"/>
    <property type="match status" value="1"/>
</dbReference>
<dbReference type="Pfam" id="PF00984">
    <property type="entry name" value="UDPG_MGDP_dh"/>
    <property type="match status" value="1"/>
</dbReference>
<evidence type="ECO:0000313" key="5">
    <source>
        <dbReference type="EMBL" id="MFC6643273.1"/>
    </source>
</evidence>
<dbReference type="PIRSF" id="PIRSF000124">
    <property type="entry name" value="UDPglc_GDPman_dh"/>
    <property type="match status" value="1"/>
</dbReference>
<evidence type="ECO:0000256" key="1">
    <source>
        <dbReference type="ARBA" id="ARBA00006601"/>
    </source>
</evidence>
<organism evidence="7 8">
    <name type="scientific">Sulfitobacter profundi</name>
    <dbReference type="NCBI Taxonomy" id="2679961"/>
    <lineage>
        <taxon>Bacteria</taxon>
        <taxon>Pseudomonadati</taxon>
        <taxon>Pseudomonadota</taxon>
        <taxon>Alphaproteobacteria</taxon>
        <taxon>Rhodobacterales</taxon>
        <taxon>Roseobacteraceae</taxon>
        <taxon>Sulfitobacter</taxon>
    </lineage>
</organism>
<dbReference type="PANTHER" id="PTHR43491">
    <property type="entry name" value="UDP-N-ACETYL-D-MANNOSAMINE DEHYDROGENASE"/>
    <property type="match status" value="1"/>
</dbReference>
<evidence type="ECO:0000313" key="7">
    <source>
        <dbReference type="EMBL" id="MFC6643345.1"/>
    </source>
</evidence>
<dbReference type="EMBL" id="JBHSWA010000002">
    <property type="protein sequence ID" value="MFC6643345.1"/>
    <property type="molecule type" value="Genomic_DNA"/>
</dbReference>
<dbReference type="InterPro" id="IPR014026">
    <property type="entry name" value="UDP-Glc/GDP-Man_DH_dimer"/>
</dbReference>
<dbReference type="Pfam" id="PF03721">
    <property type="entry name" value="UDPG_MGDP_dh_N"/>
    <property type="match status" value="1"/>
</dbReference>
<dbReference type="PANTHER" id="PTHR43491:SF2">
    <property type="entry name" value="UDP-N-ACETYL-D-MANNOSAMINE DEHYDROGENASE"/>
    <property type="match status" value="1"/>
</dbReference>
<dbReference type="InterPro" id="IPR036291">
    <property type="entry name" value="NAD(P)-bd_dom_sf"/>
</dbReference>
<evidence type="ECO:0000313" key="6">
    <source>
        <dbReference type="EMBL" id="MFC6643309.1"/>
    </source>
</evidence>
<evidence type="ECO:0000256" key="2">
    <source>
        <dbReference type="PIRNR" id="PIRNR000124"/>
    </source>
</evidence>
<feature type="domain" description="UDP-glucose/GDP-mannose dehydrogenase dimerisation" evidence="3">
    <location>
        <begin position="213"/>
        <end position="270"/>
    </location>
</feature>
<dbReference type="NCBIfam" id="TIGR03026">
    <property type="entry name" value="NDP-sugDHase"/>
    <property type="match status" value="1"/>
</dbReference>
<dbReference type="EMBL" id="JBHSWA010000002">
    <property type="protein sequence ID" value="MFC6643309.1"/>
    <property type="molecule type" value="Genomic_DNA"/>
</dbReference>
<dbReference type="SUPFAM" id="SSF48179">
    <property type="entry name" value="6-phosphogluconate dehydrogenase C-terminal domain-like"/>
    <property type="match status" value="1"/>
</dbReference>
<reference evidence="8" key="2">
    <citation type="journal article" date="2019" name="Int. J. Syst. Evol. Microbiol.">
        <title>The Global Catalogue of Microorganisms (GCM) 10K type strain sequencing project: providing services to taxonomists for standard genome sequencing and annotation.</title>
        <authorList>
            <consortium name="The Broad Institute Genomics Platform"/>
            <consortium name="The Broad Institute Genome Sequencing Center for Infectious Disease"/>
            <person name="Wu L."/>
            <person name="Ma J."/>
        </authorList>
    </citation>
    <scope>NUCLEOTIDE SEQUENCE [LARGE SCALE GENOMIC DNA]</scope>
    <source>
        <strain evidence="8">NBRC 111368</strain>
    </source>
</reference>
<comment type="similarity">
    <text evidence="1 2">Belongs to the UDP-glucose/GDP-mannose dehydrogenase family.</text>
</comment>
<dbReference type="InterPro" id="IPR001732">
    <property type="entry name" value="UDP-Glc/GDP-Man_DH_N"/>
</dbReference>
<dbReference type="InterPro" id="IPR028359">
    <property type="entry name" value="UDP_ManNAc/GlcNAc_DH"/>
</dbReference>
<gene>
    <name evidence="5" type="ORF">ACFQAU_17830</name>
    <name evidence="6" type="ORF">ACFQAU_18030</name>
    <name evidence="7" type="ORF">ACFQAU_18225</name>
</gene>
<sequence>MTNLSANTESLPDPDAVKIAVLGLGYVGLPLALEFSKVFPTIGFDVHEERVAMLSKNVDLTREVTSEELAAAKGLHFSARLDDISDCNVYIVAVPTPIDINHQPDLLPLLKVSETIGHVLKRGDVVIYESTVYPGATEEDCIPVLEKLSGLTLNRDFYAGYSPERINPGDKSRPLPMILKVTSGSTPQAARFVDDLYKRIISAGTYCASSIKVAEAAKIIENTQRDLNIALINELSIIFSRLGLDTNEVLDAAATKWNFVRYTPGLVGGTVLGSILII</sequence>
<keyword evidence="8" id="KW-1185">Reference proteome</keyword>
<comment type="caution">
    <text evidence="7">The sequence shown here is derived from an EMBL/GenBank/DDBJ whole genome shotgun (WGS) entry which is preliminary data.</text>
</comment>
<protein>
    <submittedName>
        <fullName evidence="7">Nucleotide sugar dehydrogenase</fullName>
    </submittedName>
</protein>
<accession>A0ABW1Z1D4</accession>
<reference evidence="7" key="1">
    <citation type="journal article" date="2014" name="Int. J. Syst. Evol. Microbiol.">
        <title>Complete genome of a new Firmicutes species belonging to the dominant human colonic microbiota ('Ruminococcus bicirculans') reveals two chromosomes and a selective capacity to utilize plant glucans.</title>
        <authorList>
            <consortium name="NISC Comparative Sequencing Program"/>
            <person name="Wegmann U."/>
            <person name="Louis P."/>
            <person name="Goesmann A."/>
            <person name="Henrissat B."/>
            <person name="Duncan S.H."/>
            <person name="Flint H.J."/>
        </authorList>
    </citation>
    <scope>NUCLEOTIDE SEQUENCE</scope>
    <source>
        <strain evidence="7">NBRC 113428</strain>
    </source>
</reference>
<dbReference type="InterPro" id="IPR017476">
    <property type="entry name" value="UDP-Glc/GDP-Man"/>
</dbReference>
<dbReference type="SUPFAM" id="SSF51735">
    <property type="entry name" value="NAD(P)-binding Rossmann-fold domains"/>
    <property type="match status" value="1"/>
</dbReference>
<name>A0ABW1Z1D4_9RHOB</name>
<dbReference type="EMBL" id="JBHSWA010000002">
    <property type="protein sequence ID" value="MFC6643273.1"/>
    <property type="molecule type" value="Genomic_DNA"/>
</dbReference>
<dbReference type="InterPro" id="IPR008927">
    <property type="entry name" value="6-PGluconate_DH-like_C_sf"/>
</dbReference>
<proteinExistence type="inferred from homology"/>
<reference evidence="7" key="3">
    <citation type="submission" date="2024-09" db="EMBL/GenBank/DDBJ databases">
        <authorList>
            <person name="Sun Q."/>
            <person name="Mori K."/>
        </authorList>
    </citation>
    <scope>NUCLEOTIDE SEQUENCE</scope>
    <source>
        <strain evidence="7">NBRC 113428</strain>
    </source>
</reference>